<evidence type="ECO:0000256" key="5">
    <source>
        <dbReference type="ARBA" id="ARBA00029325"/>
    </source>
</evidence>
<keyword evidence="3" id="KW-0560">Oxidoreductase</keyword>
<dbReference type="SUPFAM" id="SSF51395">
    <property type="entry name" value="FMN-linked oxidoreductases"/>
    <property type="match status" value="1"/>
</dbReference>
<dbReference type="InterPro" id="IPR012133">
    <property type="entry name" value="Alpha-hydoxy_acid_DH_FMN"/>
</dbReference>
<evidence type="ECO:0000256" key="1">
    <source>
        <dbReference type="ARBA" id="ARBA00001917"/>
    </source>
</evidence>
<dbReference type="InterPro" id="IPR008259">
    <property type="entry name" value="FMN_hydac_DH_AS"/>
</dbReference>
<feature type="domain" description="FMN hydroxy acid dehydrogenase" evidence="7">
    <location>
        <begin position="333"/>
        <end position="699"/>
    </location>
</feature>
<gene>
    <name evidence="8" type="ORF">B4U79_14421</name>
</gene>
<dbReference type="EMBL" id="NCKU01000707">
    <property type="protein sequence ID" value="RWS14488.1"/>
    <property type="molecule type" value="Genomic_DNA"/>
</dbReference>
<dbReference type="OrthoDB" id="25826at2759"/>
<evidence type="ECO:0000313" key="8">
    <source>
        <dbReference type="EMBL" id="RWS14488.1"/>
    </source>
</evidence>
<accession>A0A443RGV8</accession>
<comment type="catalytic activity">
    <reaction evidence="6">
        <text>2-hydroxyoctanoate + O2 = 2-oxooctanoate + H2O2</text>
        <dbReference type="Rhea" id="RHEA:67940"/>
        <dbReference type="ChEBI" id="CHEBI:15379"/>
        <dbReference type="ChEBI" id="CHEBI:16240"/>
        <dbReference type="ChEBI" id="CHEBI:133514"/>
        <dbReference type="ChEBI" id="CHEBI:176689"/>
    </reaction>
    <physiologicalReaction direction="left-to-right" evidence="6">
        <dbReference type="Rhea" id="RHEA:67941"/>
    </physiologicalReaction>
</comment>
<comment type="similarity">
    <text evidence="4">Belongs to the FMN-dependent alpha-hydroxy acid dehydrogenase family.</text>
</comment>
<dbReference type="Pfam" id="PF13621">
    <property type="entry name" value="Cupin_8"/>
    <property type="match status" value="1"/>
</dbReference>
<organism evidence="8 9">
    <name type="scientific">Dinothrombium tinctorium</name>
    <dbReference type="NCBI Taxonomy" id="1965070"/>
    <lineage>
        <taxon>Eukaryota</taxon>
        <taxon>Metazoa</taxon>
        <taxon>Ecdysozoa</taxon>
        <taxon>Arthropoda</taxon>
        <taxon>Chelicerata</taxon>
        <taxon>Arachnida</taxon>
        <taxon>Acari</taxon>
        <taxon>Acariformes</taxon>
        <taxon>Trombidiformes</taxon>
        <taxon>Prostigmata</taxon>
        <taxon>Anystina</taxon>
        <taxon>Parasitengona</taxon>
        <taxon>Trombidioidea</taxon>
        <taxon>Trombidiidae</taxon>
        <taxon>Dinothrombium</taxon>
    </lineage>
</organism>
<dbReference type="GO" id="GO:0003973">
    <property type="term" value="F:(S)-2-hydroxy-acid oxidase activity"/>
    <property type="evidence" value="ECO:0007669"/>
    <property type="project" value="UniProtKB-EC"/>
</dbReference>
<reference evidence="8 9" key="1">
    <citation type="journal article" date="2018" name="Gigascience">
        <title>Genomes of trombidid mites reveal novel predicted allergens and laterally-transferred genes associated with secondary metabolism.</title>
        <authorList>
            <person name="Dong X."/>
            <person name="Chaisiri K."/>
            <person name="Xia D."/>
            <person name="Armstrong S.D."/>
            <person name="Fang Y."/>
            <person name="Donnelly M.J."/>
            <person name="Kadowaki T."/>
            <person name="McGarry J.W."/>
            <person name="Darby A.C."/>
            <person name="Makepeace B.L."/>
        </authorList>
    </citation>
    <scope>NUCLEOTIDE SEQUENCE [LARGE SCALE GENOMIC DNA]</scope>
    <source>
        <strain evidence="8">UoL-WK</strain>
    </source>
</reference>
<evidence type="ECO:0000259" key="7">
    <source>
        <dbReference type="PROSITE" id="PS51349"/>
    </source>
</evidence>
<proteinExistence type="inferred from homology"/>
<comment type="caution">
    <text evidence="8">The sequence shown here is derived from an EMBL/GenBank/DDBJ whole genome shotgun (WGS) entry which is preliminary data.</text>
</comment>
<dbReference type="CDD" id="cd02809">
    <property type="entry name" value="alpha_hydroxyacid_oxid_FMN"/>
    <property type="match status" value="1"/>
</dbReference>
<dbReference type="GO" id="GO:0005782">
    <property type="term" value="C:peroxisomal matrix"/>
    <property type="evidence" value="ECO:0007669"/>
    <property type="project" value="TreeGrafter"/>
</dbReference>
<dbReference type="InterPro" id="IPR041667">
    <property type="entry name" value="Cupin_8"/>
</dbReference>
<dbReference type="PROSITE" id="PS00557">
    <property type="entry name" value="FMN_HYDROXY_ACID_DH_1"/>
    <property type="match status" value="1"/>
</dbReference>
<dbReference type="EC" id="1.1.3.15" evidence="2"/>
<comment type="catalytic activity">
    <reaction evidence="5">
        <text>a (2S)-2-hydroxycarboxylate + O2 = a 2-oxocarboxylate + H2O2</text>
        <dbReference type="Rhea" id="RHEA:16789"/>
        <dbReference type="ChEBI" id="CHEBI:15379"/>
        <dbReference type="ChEBI" id="CHEBI:16240"/>
        <dbReference type="ChEBI" id="CHEBI:35179"/>
        <dbReference type="ChEBI" id="CHEBI:58123"/>
        <dbReference type="EC" id="1.1.3.15"/>
    </reaction>
    <physiologicalReaction direction="left-to-right" evidence="5">
        <dbReference type="Rhea" id="RHEA:16790"/>
    </physiologicalReaction>
</comment>
<dbReference type="InterPro" id="IPR013785">
    <property type="entry name" value="Aldolase_TIM"/>
</dbReference>
<comment type="cofactor">
    <cofactor evidence="1">
        <name>FMN</name>
        <dbReference type="ChEBI" id="CHEBI:58210"/>
    </cofactor>
</comment>
<evidence type="ECO:0000256" key="4">
    <source>
        <dbReference type="ARBA" id="ARBA00024042"/>
    </source>
</evidence>
<evidence type="ECO:0000256" key="2">
    <source>
        <dbReference type="ARBA" id="ARBA00013087"/>
    </source>
</evidence>
<dbReference type="Pfam" id="PF01070">
    <property type="entry name" value="FMN_dh"/>
    <property type="match status" value="1"/>
</dbReference>
<dbReference type="Gene3D" id="3.20.20.70">
    <property type="entry name" value="Aldolase class I"/>
    <property type="match status" value="1"/>
</dbReference>
<dbReference type="PANTHER" id="PTHR10578">
    <property type="entry name" value="S -2-HYDROXY-ACID OXIDASE-RELATED"/>
    <property type="match status" value="1"/>
</dbReference>
<evidence type="ECO:0000256" key="6">
    <source>
        <dbReference type="ARBA" id="ARBA00029327"/>
    </source>
</evidence>
<dbReference type="PROSITE" id="PS51349">
    <property type="entry name" value="FMN_HYDROXY_ACID_DH_2"/>
    <property type="match status" value="1"/>
</dbReference>
<dbReference type="SUPFAM" id="SSF51197">
    <property type="entry name" value="Clavaminate synthase-like"/>
    <property type="match status" value="1"/>
</dbReference>
<protein>
    <recommendedName>
        <fullName evidence="2">(S)-2-hydroxy-acid oxidase</fullName>
        <ecNumber evidence="2">1.1.3.15</ecNumber>
    </recommendedName>
</protein>
<keyword evidence="9" id="KW-1185">Reference proteome</keyword>
<evidence type="ECO:0000256" key="3">
    <source>
        <dbReference type="ARBA" id="ARBA00023002"/>
    </source>
</evidence>
<name>A0A443RGV8_9ACAR</name>
<dbReference type="GO" id="GO:0010181">
    <property type="term" value="F:FMN binding"/>
    <property type="evidence" value="ECO:0007669"/>
    <property type="project" value="InterPro"/>
</dbReference>
<dbReference type="PANTHER" id="PTHR10578:SF149">
    <property type="entry name" value="2-HYDROXYACID OXIDASE 2"/>
    <property type="match status" value="1"/>
</dbReference>
<dbReference type="FunFam" id="3.20.20.70:FF:000056">
    <property type="entry name" value="hydroxyacid oxidase 2"/>
    <property type="match status" value="1"/>
</dbReference>
<dbReference type="GO" id="GO:0001561">
    <property type="term" value="P:fatty acid alpha-oxidation"/>
    <property type="evidence" value="ECO:0007669"/>
    <property type="project" value="TreeGrafter"/>
</dbReference>
<dbReference type="InterPro" id="IPR000262">
    <property type="entry name" value="FMN-dep_DH"/>
</dbReference>
<dbReference type="Proteomes" id="UP000285301">
    <property type="component" value="Unassembled WGS sequence"/>
</dbReference>
<evidence type="ECO:0000313" key="9">
    <source>
        <dbReference type="Proteomes" id="UP000285301"/>
    </source>
</evidence>
<dbReference type="AlphaFoldDB" id="A0A443RGV8"/>
<dbReference type="STRING" id="1965070.A0A443RGV8"/>
<sequence>MDASILAAAITDRCSRFNTFMKEAKRKVCVYCLECTQRIQLRRMPSIPDGTPTKEDLLLFKNELLRVRRKAIAFGLKTTDVKEVYAKSWLRLARRPIMDAERKKKLAPFYRYTQQRFLANCFFLAIAALISQQLSRLTSSRCLISNNYFVKEITRPLTRCAMCENVSKVIVLSNPSREEFAQYAYSGKPILVKGATSNWTALHTFSFKFFKQIYDDAKDGYKAIEEECQFFPFRTHFIRLRELFAMPEEKVNLTNGKSAKPWYIGWSNCNPEIAEKLRSHYRRPAFLPEDSQSSAIDWIFMGYAGQGSSLHLDYVHRPSWQAQISGSKTWHLVPPPECELLCNSFEITVDEGDITAKGYYNSGANHEETLRENVIAYSKLKICPRFLRKSVVNRIMETTLLGYRVSMPICVSPTAMQRMAHPDGEIATVKACERSNTIMILSTISTSSIEEVASAAPEAIKWFQLYIYKDRNITKNLIRRAEKSGFKAIVLTVDAPFFGTRFADVYNNFSLPPNLRMANFTKGNRESDAMSQSNEGSSLTKYVSSLFDASLTWEDVKWLKMFTKLPVVVKGVLTPEDALMAIDVGASAVIVSNHGARQLDSVPATITVLPEIVAAVKNKCEVYLDGGIRCGTDIFKAIALGARAVFIGRPVLWGLCYNGEEGVKQILDILKNEFDIAMGLSGCSRLEDIEPKLVRHENTFCAKL</sequence>
<dbReference type="InterPro" id="IPR037396">
    <property type="entry name" value="FMN_HAD"/>
</dbReference>